<dbReference type="OrthoDB" id="4775411at2"/>
<dbReference type="InterPro" id="IPR036188">
    <property type="entry name" value="FAD/NAD-bd_sf"/>
</dbReference>
<evidence type="ECO:0000313" key="4">
    <source>
        <dbReference type="EMBL" id="MDX5892760.1"/>
    </source>
</evidence>
<dbReference type="InterPro" id="IPR006076">
    <property type="entry name" value="FAD-dep_OxRdtase"/>
</dbReference>
<dbReference type="EMBL" id="JAWXXX010000001">
    <property type="protein sequence ID" value="MDX5892760.1"/>
    <property type="molecule type" value="Genomic_DNA"/>
</dbReference>
<dbReference type="Gene3D" id="3.50.50.60">
    <property type="entry name" value="FAD/NAD(P)-binding domain"/>
    <property type="match status" value="1"/>
</dbReference>
<keyword evidence="1 4" id="KW-0560">Oxidoreductase</keyword>
<dbReference type="KEGG" id="rrd:RradSPS_0066"/>
<organism evidence="3 5">
    <name type="scientific">Rubrobacter radiotolerans</name>
    <name type="common">Arthrobacter radiotolerans</name>
    <dbReference type="NCBI Taxonomy" id="42256"/>
    <lineage>
        <taxon>Bacteria</taxon>
        <taxon>Bacillati</taxon>
        <taxon>Actinomycetota</taxon>
        <taxon>Rubrobacteria</taxon>
        <taxon>Rubrobacterales</taxon>
        <taxon>Rubrobacteraceae</taxon>
        <taxon>Rubrobacter</taxon>
    </lineage>
</organism>
<dbReference type="Gene3D" id="3.30.9.10">
    <property type="entry name" value="D-Amino Acid Oxidase, subunit A, domain 2"/>
    <property type="match status" value="1"/>
</dbReference>
<dbReference type="HOGENOM" id="CLU_007884_4_0_11"/>
<reference evidence="3 5" key="1">
    <citation type="submission" date="2014-03" db="EMBL/GenBank/DDBJ databases">
        <title>Complete genome sequence of the Radio-Resistant Rubrobacter radiotolerans RSPS-4.</title>
        <authorList>
            <person name="Egas C.C."/>
            <person name="Barroso C.C."/>
            <person name="Froufe H.J.C."/>
            <person name="Pacheco J.J."/>
            <person name="Albuquerque L.L."/>
            <person name="da Costa M.M.S."/>
        </authorList>
    </citation>
    <scope>NUCLEOTIDE SEQUENCE [LARGE SCALE GENOMIC DNA]</scope>
    <source>
        <strain evidence="3 5">RSPS-4</strain>
    </source>
</reference>
<proteinExistence type="predicted"/>
<dbReference type="SUPFAM" id="SSF51905">
    <property type="entry name" value="FAD/NAD(P)-binding domain"/>
    <property type="match status" value="1"/>
</dbReference>
<sequence length="358" mass="37578">MPQVAVIGAGIVGASVAYWLARGGADVTLLDASDPADGTTGRSFAWVNANNKTPRGYFDLNLAGMREHVALQRELGGEWLRRTGNTIVSKDGDALRRKVRRLSSWGYEARLLSGEELERVEPGVRLGDSFPDASAAHFPGESWADAPQAAGAIVSSAAELGAELRFGVEVVGVEAKATGLRVTFGDGKVFEADTLVNACGPDGAAVAGLLGRRLPLDVFPGLVVSVSAPEGALRGLLHTPEVNLRPDGPGRLAVHHDSVDGRLGRESPDALADELLERAEGLLPALEGSKVLEVRPGRRPVPGDGYPSVGAVAGVPGYYEAVTHSGVTLGPLIGRLLAEEILSGRVDPLLEPYRPDRF</sequence>
<dbReference type="GO" id="GO:0005737">
    <property type="term" value="C:cytoplasm"/>
    <property type="evidence" value="ECO:0007669"/>
    <property type="project" value="TreeGrafter"/>
</dbReference>
<dbReference type="PANTHER" id="PTHR13847:SF289">
    <property type="entry name" value="GLYCINE OXIDASE"/>
    <property type="match status" value="1"/>
</dbReference>
<dbReference type="RefSeq" id="WP_038683453.1">
    <property type="nucleotide sequence ID" value="NZ_CP007514.1"/>
</dbReference>
<protein>
    <submittedName>
        <fullName evidence="4">FAD-dependent oxidoreductase</fullName>
        <ecNumber evidence="4">1.-.-.-</ecNumber>
    </submittedName>
    <submittedName>
        <fullName evidence="3">Glycine/D-amino acid oxidases (Deaminating)</fullName>
    </submittedName>
</protein>
<keyword evidence="5" id="KW-1185">Reference proteome</keyword>
<dbReference type="STRING" id="42256.RradSPS_0066"/>
<dbReference type="AlphaFoldDB" id="A0A023WZV8"/>
<dbReference type="EC" id="1.-.-.-" evidence="4"/>
<name>A0A023WZV8_RUBRA</name>
<dbReference type="Pfam" id="PF01266">
    <property type="entry name" value="DAO"/>
    <property type="match status" value="1"/>
</dbReference>
<evidence type="ECO:0000259" key="2">
    <source>
        <dbReference type="Pfam" id="PF01266"/>
    </source>
</evidence>
<evidence type="ECO:0000313" key="3">
    <source>
        <dbReference type="EMBL" id="AHY45349.1"/>
    </source>
</evidence>
<dbReference type="GO" id="GO:0016491">
    <property type="term" value="F:oxidoreductase activity"/>
    <property type="evidence" value="ECO:0007669"/>
    <property type="project" value="UniProtKB-KW"/>
</dbReference>
<dbReference type="Proteomes" id="UP000025229">
    <property type="component" value="Chromosome"/>
</dbReference>
<feature type="domain" description="FAD dependent oxidoreductase" evidence="2">
    <location>
        <begin position="4"/>
        <end position="339"/>
    </location>
</feature>
<gene>
    <name evidence="3" type="ORF">RradSPS_0066</name>
    <name evidence="4" type="ORF">SIL72_01840</name>
</gene>
<dbReference type="Proteomes" id="UP001281130">
    <property type="component" value="Unassembled WGS sequence"/>
</dbReference>
<accession>A0A023WZV8</accession>
<dbReference type="EMBL" id="CP007514">
    <property type="protein sequence ID" value="AHY45349.1"/>
    <property type="molecule type" value="Genomic_DNA"/>
</dbReference>
<dbReference type="PANTHER" id="PTHR13847">
    <property type="entry name" value="SARCOSINE DEHYDROGENASE-RELATED"/>
    <property type="match status" value="1"/>
</dbReference>
<evidence type="ECO:0000313" key="5">
    <source>
        <dbReference type="Proteomes" id="UP000025229"/>
    </source>
</evidence>
<dbReference type="eggNOG" id="COG0665">
    <property type="taxonomic scope" value="Bacteria"/>
</dbReference>
<evidence type="ECO:0000256" key="1">
    <source>
        <dbReference type="ARBA" id="ARBA00023002"/>
    </source>
</evidence>
<reference evidence="4" key="2">
    <citation type="submission" date="2023-11" db="EMBL/GenBank/DDBJ databases">
        <title>MicrobeMod: A computational toolkit for identifying prokaryotic methylation and restriction-modification with nanopore sequencing.</title>
        <authorList>
            <person name="Crits-Christoph A."/>
            <person name="Kang S.C."/>
            <person name="Lee H."/>
            <person name="Ostrov N."/>
        </authorList>
    </citation>
    <scope>NUCLEOTIDE SEQUENCE</scope>
    <source>
        <strain evidence="4">ATCC 51242</strain>
    </source>
</reference>